<keyword evidence="2" id="KW-1185">Reference proteome</keyword>
<dbReference type="Proteomes" id="UP000799754">
    <property type="component" value="Unassembled WGS sequence"/>
</dbReference>
<dbReference type="EMBL" id="MU006728">
    <property type="protein sequence ID" value="KAF2624993.1"/>
    <property type="molecule type" value="Genomic_DNA"/>
</dbReference>
<evidence type="ECO:0000313" key="1">
    <source>
        <dbReference type="EMBL" id="KAF2624993.1"/>
    </source>
</evidence>
<reference evidence="1" key="1">
    <citation type="journal article" date="2020" name="Stud. Mycol.">
        <title>101 Dothideomycetes genomes: a test case for predicting lifestyles and emergence of pathogens.</title>
        <authorList>
            <person name="Haridas S."/>
            <person name="Albert R."/>
            <person name="Binder M."/>
            <person name="Bloem J."/>
            <person name="Labutti K."/>
            <person name="Salamov A."/>
            <person name="Andreopoulos B."/>
            <person name="Baker S."/>
            <person name="Barry K."/>
            <person name="Bills G."/>
            <person name="Bluhm B."/>
            <person name="Cannon C."/>
            <person name="Castanera R."/>
            <person name="Culley D."/>
            <person name="Daum C."/>
            <person name="Ezra D."/>
            <person name="Gonzalez J."/>
            <person name="Henrissat B."/>
            <person name="Kuo A."/>
            <person name="Liang C."/>
            <person name="Lipzen A."/>
            <person name="Lutzoni F."/>
            <person name="Magnuson J."/>
            <person name="Mondo S."/>
            <person name="Nolan M."/>
            <person name="Ohm R."/>
            <person name="Pangilinan J."/>
            <person name="Park H.-J."/>
            <person name="Ramirez L."/>
            <person name="Alfaro M."/>
            <person name="Sun H."/>
            <person name="Tritt A."/>
            <person name="Yoshinaga Y."/>
            <person name="Zwiers L.-H."/>
            <person name="Turgeon B."/>
            <person name="Goodwin S."/>
            <person name="Spatafora J."/>
            <person name="Crous P."/>
            <person name="Grigoriev I."/>
        </authorList>
    </citation>
    <scope>NUCLEOTIDE SEQUENCE</scope>
    <source>
        <strain evidence="1">CBS 525.71</strain>
    </source>
</reference>
<organism evidence="1 2">
    <name type="scientific">Macroventuria anomochaeta</name>
    <dbReference type="NCBI Taxonomy" id="301207"/>
    <lineage>
        <taxon>Eukaryota</taxon>
        <taxon>Fungi</taxon>
        <taxon>Dikarya</taxon>
        <taxon>Ascomycota</taxon>
        <taxon>Pezizomycotina</taxon>
        <taxon>Dothideomycetes</taxon>
        <taxon>Pleosporomycetidae</taxon>
        <taxon>Pleosporales</taxon>
        <taxon>Pleosporineae</taxon>
        <taxon>Didymellaceae</taxon>
        <taxon>Macroventuria</taxon>
    </lineage>
</organism>
<accession>A0ACB6RT69</accession>
<gene>
    <name evidence="1" type="ORF">BU25DRAFT_130013</name>
</gene>
<name>A0ACB6RT69_9PLEO</name>
<sequence length="202" mass="22685">MTINLGAIVCLCTSSRPDFHKTFLDLSLPSFVKLFRAISSSPGPHAIFRTRYRRDLPARGPLKDRSSLPPTLPNPEGFMLSENPDMVNSDPMEGAAVTETCRQLRCEERAPMDQKARSDCMDPESRHAQEQPHLGIPRALFCFSGGPDPMRFMLMRDMSEHKMSRCVVCCHLSYRISSRLCRSAGRMHQPLPPCSECSLPCS</sequence>
<protein>
    <submittedName>
        <fullName evidence="1">Uncharacterized protein</fullName>
    </submittedName>
</protein>
<proteinExistence type="predicted"/>
<evidence type="ECO:0000313" key="2">
    <source>
        <dbReference type="Proteomes" id="UP000799754"/>
    </source>
</evidence>
<comment type="caution">
    <text evidence="1">The sequence shown here is derived from an EMBL/GenBank/DDBJ whole genome shotgun (WGS) entry which is preliminary data.</text>
</comment>